<feature type="compositionally biased region" description="Low complexity" evidence="14">
    <location>
        <begin position="521"/>
        <end position="647"/>
    </location>
</feature>
<evidence type="ECO:0000313" key="17">
    <source>
        <dbReference type="Ensembl" id="ENSPKIP00000016066.1"/>
    </source>
</evidence>
<dbReference type="InterPro" id="IPR017907">
    <property type="entry name" value="Znf_RING_CS"/>
</dbReference>
<dbReference type="InterPro" id="IPR000253">
    <property type="entry name" value="FHA_dom"/>
</dbReference>
<dbReference type="FunFam" id="2.60.200.20:FF:000015">
    <property type="entry name" value="E3 ubiquitin-protein ligase RNF8"/>
    <property type="match status" value="1"/>
</dbReference>
<feature type="compositionally biased region" description="Low complexity" evidence="14">
    <location>
        <begin position="503"/>
        <end position="514"/>
    </location>
</feature>
<dbReference type="GO" id="GO:0042393">
    <property type="term" value="F:histone binding"/>
    <property type="evidence" value="ECO:0007669"/>
    <property type="project" value="UniProtKB-UniRule"/>
</dbReference>
<comment type="similarity">
    <text evidence="12">Belongs to the RNF8 family.</text>
</comment>
<dbReference type="SMART" id="SM00184">
    <property type="entry name" value="RING"/>
    <property type="match status" value="1"/>
</dbReference>
<keyword evidence="8 12" id="KW-0862">Zinc</keyword>
<dbReference type="CDD" id="cd22663">
    <property type="entry name" value="FHA_RNF8"/>
    <property type="match status" value="1"/>
</dbReference>
<reference evidence="17" key="2">
    <citation type="submission" date="2025-09" db="UniProtKB">
        <authorList>
            <consortium name="Ensembl"/>
        </authorList>
    </citation>
    <scope>IDENTIFICATION</scope>
</reference>
<dbReference type="PANTHER" id="PTHR15067">
    <property type="entry name" value="E3 UBIQUITIN-PROTEIN LIGASE RNF8"/>
    <property type="match status" value="1"/>
</dbReference>
<dbReference type="GO" id="GO:0003682">
    <property type="term" value="F:chromatin binding"/>
    <property type="evidence" value="ECO:0007669"/>
    <property type="project" value="UniProtKB-UniRule"/>
</dbReference>
<dbReference type="Gene3D" id="3.30.40.10">
    <property type="entry name" value="Zinc/RING finger domain, C3HC4 (zinc finger)"/>
    <property type="match status" value="1"/>
</dbReference>
<keyword evidence="9 12" id="KW-0156">Chromatin regulator</keyword>
<keyword evidence="11 12" id="KW-0539">Nucleus</keyword>
<evidence type="ECO:0000256" key="9">
    <source>
        <dbReference type="ARBA" id="ARBA00022853"/>
    </source>
</evidence>
<keyword evidence="4 12" id="KW-0479">Metal-binding</keyword>
<dbReference type="GO" id="GO:0043130">
    <property type="term" value="F:ubiquitin binding"/>
    <property type="evidence" value="ECO:0007669"/>
    <property type="project" value="UniProtKB-UniRule"/>
</dbReference>
<feature type="coiled-coil region" evidence="13">
    <location>
        <begin position="249"/>
        <end position="283"/>
    </location>
</feature>
<evidence type="ECO:0000256" key="10">
    <source>
        <dbReference type="ARBA" id="ARBA00023204"/>
    </source>
</evidence>
<dbReference type="GO" id="GO:0006302">
    <property type="term" value="P:double-strand break repair"/>
    <property type="evidence" value="ECO:0007669"/>
    <property type="project" value="UniProtKB-UniRule"/>
</dbReference>
<evidence type="ECO:0000256" key="12">
    <source>
        <dbReference type="HAMAP-Rule" id="MF_03067"/>
    </source>
</evidence>
<dbReference type="GeneTree" id="ENSGT00400000022349"/>
<dbReference type="GO" id="GO:0006511">
    <property type="term" value="P:ubiquitin-dependent protein catabolic process"/>
    <property type="evidence" value="ECO:0007669"/>
    <property type="project" value="TreeGrafter"/>
</dbReference>
<feature type="region of interest" description="Disordered" evidence="14">
    <location>
        <begin position="215"/>
        <end position="240"/>
    </location>
</feature>
<evidence type="ECO:0000259" key="15">
    <source>
        <dbReference type="PROSITE" id="PS50006"/>
    </source>
</evidence>
<dbReference type="HAMAP" id="MF_03067">
    <property type="entry name" value="RNF8"/>
    <property type="match status" value="1"/>
</dbReference>
<dbReference type="GO" id="GO:0006325">
    <property type="term" value="P:chromatin organization"/>
    <property type="evidence" value="ECO:0007669"/>
    <property type="project" value="UniProtKB-KW"/>
</dbReference>
<evidence type="ECO:0000313" key="18">
    <source>
        <dbReference type="Proteomes" id="UP000261540"/>
    </source>
</evidence>
<comment type="similarity">
    <text evidence="1">Belongs to the CHFR family.</text>
</comment>
<proteinExistence type="inferred from homology"/>
<feature type="domain" description="RING-type" evidence="16">
    <location>
        <begin position="397"/>
        <end position="435"/>
    </location>
</feature>
<dbReference type="InterPro" id="IPR008984">
    <property type="entry name" value="SMAD_FHA_dom_sf"/>
</dbReference>
<dbReference type="Gene3D" id="1.20.5.170">
    <property type="match status" value="1"/>
</dbReference>
<dbReference type="PROSITE" id="PS00518">
    <property type="entry name" value="ZF_RING_1"/>
    <property type="match status" value="1"/>
</dbReference>
<dbReference type="Gene3D" id="2.60.200.20">
    <property type="match status" value="1"/>
</dbReference>
<dbReference type="GO" id="GO:0035861">
    <property type="term" value="C:site of double-strand break"/>
    <property type="evidence" value="ECO:0007669"/>
    <property type="project" value="TreeGrafter"/>
</dbReference>
<evidence type="ECO:0000256" key="8">
    <source>
        <dbReference type="ARBA" id="ARBA00022833"/>
    </source>
</evidence>
<dbReference type="InterPro" id="IPR001841">
    <property type="entry name" value="Znf_RING"/>
</dbReference>
<dbReference type="STRING" id="1676925.ENSPKIP00000016066"/>
<evidence type="ECO:0000256" key="11">
    <source>
        <dbReference type="ARBA" id="ARBA00023242"/>
    </source>
</evidence>
<evidence type="ECO:0000256" key="7">
    <source>
        <dbReference type="ARBA" id="ARBA00022786"/>
    </source>
</evidence>
<evidence type="ECO:0000256" key="2">
    <source>
        <dbReference type="ARBA" id="ARBA00017908"/>
    </source>
</evidence>
<dbReference type="Ensembl" id="ENSPKIT00000040547.1">
    <property type="protein sequence ID" value="ENSPKIP00000016066.1"/>
    <property type="gene ID" value="ENSPKIG00000002550.1"/>
</dbReference>
<sequence length="655" mass="72140">MSLSLVFFCQCFEHDVDVMEQEGVSKPPAAESSSSTDKEIWCLKRVGKNAEWLRLPEDTEVTLGRGLNVTYQIYSSTCPLMISRKHCLFKQNDDGQWTVTDKTSLNGVWVNEERIPAEKAVILSVGDSIKLGVPVDGMRVEFEYVLVRDFLRTLDPFLSSLLAKEHSAGSKSRKAKRKFAVEETSAPAESQSKLYRCSTSDKLLGRPCPIGSALPASPRSLEAAGPSQVSPSTGMSRVLSDGSSGIACVQQHNQNMQMMRNQLLELERQVAGLQAESPGQQEEMSKLLQQQSALHLQLKSLQEAQVHRVNMLEKSFYEEEKRLEMEKKQQRESLKKQLENTLLEHRKLIEELKLSRQGFEEILQAKDKELEEKEKAWAQKQEVVSQMTEVLESELQCIICSELFIEAVTLNCAHSFCLHCIGQWRKRRNECPICRQAIASQSRSLVLDNCIDRVVEKLGTEVRQHRQALLRQREALDVAAPITPETSPSSSFLIVSSSDISSSESNSIIMSPDSSLDDDSIVSLNASPESSRVSPIPSSESSRVSPIPSPESSRVSPIPSSESSRVSPIPSSESSRVSPIPSSESSRVSPILSVDDDSLVSLVPSSESSHESPVPSSGSSQGSPVLSLESSLVSPVTSPGSSSWSDVSLAFSDIM</sequence>
<dbReference type="SUPFAM" id="SSF49879">
    <property type="entry name" value="SMAD/FHA domain"/>
    <property type="match status" value="1"/>
</dbReference>
<dbReference type="GO" id="GO:0005634">
    <property type="term" value="C:nucleus"/>
    <property type="evidence" value="ECO:0007669"/>
    <property type="project" value="UniProtKB-UniRule"/>
</dbReference>
<evidence type="ECO:0000256" key="13">
    <source>
        <dbReference type="SAM" id="Coils"/>
    </source>
</evidence>
<dbReference type="PROSITE" id="PS50089">
    <property type="entry name" value="ZF_RING_2"/>
    <property type="match status" value="1"/>
</dbReference>
<dbReference type="PANTHER" id="PTHR15067:SF4">
    <property type="entry name" value="E3 UBIQUITIN-PROTEIN LIGASE RNF8"/>
    <property type="match status" value="1"/>
</dbReference>
<keyword evidence="18" id="KW-1185">Reference proteome</keyword>
<keyword evidence="7 12" id="KW-0833">Ubl conjugation pathway</keyword>
<dbReference type="PROSITE" id="PS50006">
    <property type="entry name" value="FHA_DOMAIN"/>
    <property type="match status" value="1"/>
</dbReference>
<reference evidence="17" key="1">
    <citation type="submission" date="2025-08" db="UniProtKB">
        <authorList>
            <consortium name="Ensembl"/>
        </authorList>
    </citation>
    <scope>IDENTIFICATION</scope>
</reference>
<keyword evidence="3 12" id="KW-0808">Transferase</keyword>
<feature type="coiled-coil region" evidence="13">
    <location>
        <begin position="317"/>
        <end position="376"/>
    </location>
</feature>
<dbReference type="UniPathway" id="UPA00143"/>
<dbReference type="GO" id="GO:0045739">
    <property type="term" value="P:positive regulation of DNA repair"/>
    <property type="evidence" value="ECO:0007669"/>
    <property type="project" value="UniProtKB-UniRule"/>
</dbReference>
<evidence type="ECO:0000256" key="6">
    <source>
        <dbReference type="ARBA" id="ARBA00022771"/>
    </source>
</evidence>
<organism evidence="17 18">
    <name type="scientific">Paramormyrops kingsleyae</name>
    <dbReference type="NCBI Taxonomy" id="1676925"/>
    <lineage>
        <taxon>Eukaryota</taxon>
        <taxon>Metazoa</taxon>
        <taxon>Chordata</taxon>
        <taxon>Craniata</taxon>
        <taxon>Vertebrata</taxon>
        <taxon>Euteleostomi</taxon>
        <taxon>Actinopterygii</taxon>
        <taxon>Neopterygii</taxon>
        <taxon>Teleostei</taxon>
        <taxon>Osteoglossocephala</taxon>
        <taxon>Osteoglossomorpha</taxon>
        <taxon>Osteoglossiformes</taxon>
        <taxon>Mormyridae</taxon>
        <taxon>Paramormyrops</taxon>
    </lineage>
</organism>
<comment type="pathway">
    <text evidence="12">Protein modification; protein ubiquitination.</text>
</comment>
<dbReference type="Pfam" id="PF00498">
    <property type="entry name" value="FHA"/>
    <property type="match status" value="1"/>
</dbReference>
<dbReference type="Proteomes" id="UP000261540">
    <property type="component" value="Unplaced"/>
</dbReference>
<dbReference type="GO" id="GO:0070936">
    <property type="term" value="P:protein K48-linked ubiquitination"/>
    <property type="evidence" value="ECO:0007669"/>
    <property type="project" value="TreeGrafter"/>
</dbReference>
<keyword evidence="13" id="KW-0175">Coiled coil</keyword>
<dbReference type="InterPro" id="IPR017335">
    <property type="entry name" value="RNF8"/>
</dbReference>
<dbReference type="GO" id="GO:0061630">
    <property type="term" value="F:ubiquitin protein ligase activity"/>
    <property type="evidence" value="ECO:0007669"/>
    <property type="project" value="UniProtKB-EC"/>
</dbReference>
<dbReference type="OrthoDB" id="5330228at2759"/>
<comment type="catalytic activity">
    <reaction evidence="12">
        <text>S-ubiquitinyl-[E2 ubiquitin-conjugating enzyme]-L-cysteine + [acceptor protein]-L-lysine = [E2 ubiquitin-conjugating enzyme]-L-cysteine + N(6)-ubiquitinyl-[acceptor protein]-L-lysine.</text>
        <dbReference type="EC" id="2.3.2.27"/>
    </reaction>
</comment>
<dbReference type="GO" id="GO:0000151">
    <property type="term" value="C:ubiquitin ligase complex"/>
    <property type="evidence" value="ECO:0007669"/>
    <property type="project" value="UniProtKB-UniRule"/>
</dbReference>
<evidence type="ECO:0000256" key="3">
    <source>
        <dbReference type="ARBA" id="ARBA00022679"/>
    </source>
</evidence>
<dbReference type="GO" id="GO:0005829">
    <property type="term" value="C:cytosol"/>
    <property type="evidence" value="ECO:0007669"/>
    <property type="project" value="TreeGrafter"/>
</dbReference>
<feature type="region of interest" description="Disordered" evidence="14">
    <location>
        <begin position="503"/>
        <end position="647"/>
    </location>
</feature>
<evidence type="ECO:0000259" key="16">
    <source>
        <dbReference type="PROSITE" id="PS50089"/>
    </source>
</evidence>
<evidence type="ECO:0000256" key="5">
    <source>
        <dbReference type="ARBA" id="ARBA00022763"/>
    </source>
</evidence>
<dbReference type="CDD" id="cd16535">
    <property type="entry name" value="RING-HC_RNF8"/>
    <property type="match status" value="1"/>
</dbReference>
<keyword evidence="10 12" id="KW-0234">DNA repair</keyword>
<protein>
    <recommendedName>
        <fullName evidence="2">E3 ubiquitin-protein ligase CHFR</fullName>
    </recommendedName>
</protein>
<dbReference type="Pfam" id="PF13920">
    <property type="entry name" value="zf-C3HC4_3"/>
    <property type="match status" value="1"/>
</dbReference>
<keyword evidence="5 12" id="KW-0227">DNA damage</keyword>
<gene>
    <name evidence="12" type="primary">RNF8</name>
</gene>
<evidence type="ECO:0000256" key="4">
    <source>
        <dbReference type="ARBA" id="ARBA00022723"/>
    </source>
</evidence>
<dbReference type="GO" id="GO:0010212">
    <property type="term" value="P:response to ionizing radiation"/>
    <property type="evidence" value="ECO:0007669"/>
    <property type="project" value="UniProtKB-UniRule"/>
</dbReference>
<dbReference type="SMART" id="SM00240">
    <property type="entry name" value="FHA"/>
    <property type="match status" value="1"/>
</dbReference>
<accession>A0A3B3REF7</accession>
<evidence type="ECO:0000256" key="1">
    <source>
        <dbReference type="ARBA" id="ARBA00005797"/>
    </source>
</evidence>
<feature type="domain" description="FHA" evidence="15">
    <location>
        <begin position="61"/>
        <end position="115"/>
    </location>
</feature>
<keyword evidence="6 12" id="KW-0863">Zinc-finger</keyword>
<name>A0A3B3REF7_9TELE</name>
<dbReference type="InterPro" id="IPR013083">
    <property type="entry name" value="Znf_RING/FYVE/PHD"/>
</dbReference>
<dbReference type="SUPFAM" id="SSF57850">
    <property type="entry name" value="RING/U-box"/>
    <property type="match status" value="1"/>
</dbReference>
<dbReference type="GO" id="GO:0008270">
    <property type="term" value="F:zinc ion binding"/>
    <property type="evidence" value="ECO:0007669"/>
    <property type="project" value="UniProtKB-KW"/>
</dbReference>
<evidence type="ECO:0000256" key="14">
    <source>
        <dbReference type="SAM" id="MobiDB-lite"/>
    </source>
</evidence>
<dbReference type="AlphaFoldDB" id="A0A3B3REF7"/>